<dbReference type="EMBL" id="JBFXLT010000009">
    <property type="protein sequence ID" value="KAL2819751.1"/>
    <property type="molecule type" value="Genomic_DNA"/>
</dbReference>
<keyword evidence="2" id="KW-1185">Reference proteome</keyword>
<evidence type="ECO:0000313" key="1">
    <source>
        <dbReference type="EMBL" id="KAL2819751.1"/>
    </source>
</evidence>
<evidence type="ECO:0000313" key="2">
    <source>
        <dbReference type="Proteomes" id="UP001610334"/>
    </source>
</evidence>
<protein>
    <submittedName>
        <fullName evidence="1">Uncharacterized protein</fullName>
    </submittedName>
</protein>
<gene>
    <name evidence="1" type="ORF">BJX63DRAFT_428529</name>
</gene>
<name>A0ABR4HW81_9EURO</name>
<accession>A0ABR4HW81</accession>
<organism evidence="1 2">
    <name type="scientific">Aspergillus granulosus</name>
    <dbReference type="NCBI Taxonomy" id="176169"/>
    <lineage>
        <taxon>Eukaryota</taxon>
        <taxon>Fungi</taxon>
        <taxon>Dikarya</taxon>
        <taxon>Ascomycota</taxon>
        <taxon>Pezizomycotina</taxon>
        <taxon>Eurotiomycetes</taxon>
        <taxon>Eurotiomycetidae</taxon>
        <taxon>Eurotiales</taxon>
        <taxon>Aspergillaceae</taxon>
        <taxon>Aspergillus</taxon>
        <taxon>Aspergillus subgen. Nidulantes</taxon>
    </lineage>
</organism>
<comment type="caution">
    <text evidence="1">The sequence shown here is derived from an EMBL/GenBank/DDBJ whole genome shotgun (WGS) entry which is preliminary data.</text>
</comment>
<proteinExistence type="predicted"/>
<reference evidence="1 2" key="1">
    <citation type="submission" date="2024-07" db="EMBL/GenBank/DDBJ databases">
        <title>Section-level genome sequencing and comparative genomics of Aspergillus sections Usti and Cavernicolus.</title>
        <authorList>
            <consortium name="Lawrence Berkeley National Laboratory"/>
            <person name="Nybo J.L."/>
            <person name="Vesth T.C."/>
            <person name="Theobald S."/>
            <person name="Frisvad J.C."/>
            <person name="Larsen T.O."/>
            <person name="Kjaerboelling I."/>
            <person name="Rothschild-Mancinelli K."/>
            <person name="Lyhne E.K."/>
            <person name="Kogle M.E."/>
            <person name="Barry K."/>
            <person name="Clum A."/>
            <person name="Na H."/>
            <person name="Ledsgaard L."/>
            <person name="Lin J."/>
            <person name="Lipzen A."/>
            <person name="Kuo A."/>
            <person name="Riley R."/>
            <person name="Mondo S."/>
            <person name="Labutti K."/>
            <person name="Haridas S."/>
            <person name="Pangalinan J."/>
            <person name="Salamov A.A."/>
            <person name="Simmons B.A."/>
            <person name="Magnuson J.K."/>
            <person name="Chen J."/>
            <person name="Drula E."/>
            <person name="Henrissat B."/>
            <person name="Wiebenga A."/>
            <person name="Lubbers R.J."/>
            <person name="Gomes A.C."/>
            <person name="Makela M.R."/>
            <person name="Stajich J."/>
            <person name="Grigoriev I.V."/>
            <person name="Mortensen U.H."/>
            <person name="De Vries R.P."/>
            <person name="Baker S.E."/>
            <person name="Andersen M.R."/>
        </authorList>
    </citation>
    <scope>NUCLEOTIDE SEQUENCE [LARGE SCALE GENOMIC DNA]</scope>
    <source>
        <strain evidence="1 2">CBS 588.65</strain>
    </source>
</reference>
<sequence>MDFSWFQRPEPLDTAAVEVQHAFIREKIAAVFRAWHPHSSTGAHPAWVILGTYAWTGKVGFLDVAYGFAEYFLYKLDRETAMRIVEDTLGYSLSDEKVRLIWDLDRGLESDSAAMSEAVLRDAEV</sequence>
<dbReference type="Proteomes" id="UP001610334">
    <property type="component" value="Unassembled WGS sequence"/>
</dbReference>